<comment type="catalytic activity">
    <reaction evidence="6 7">
        <text>Hydrolysis of proteins to small peptides in the presence of ATP and magnesium. alpha-casein is the usual test substrate. In the absence of ATP, only oligopeptides shorter than five residues are hydrolyzed (such as succinyl-Leu-Tyr-|-NHMec, and Leu-Tyr-Leu-|-Tyr-Trp, in which cleavage of the -Tyr-|-Leu- and -Tyr-|-Trp bonds also occurs).</text>
        <dbReference type="EC" id="3.4.21.92"/>
    </reaction>
</comment>
<feature type="transmembrane region" description="Helical" evidence="9">
    <location>
        <begin position="64"/>
        <end position="81"/>
    </location>
</feature>
<reference evidence="10" key="1">
    <citation type="journal article" date="2019" name="Mol. Phylogenet. Evol.">
        <title>Plastid phylogenomic insights into the evolution of Caryophyllales.</title>
        <authorList>
            <person name="Yao G."/>
            <person name="Jin J.J."/>
            <person name="Li H.T."/>
            <person name="Yang J.B."/>
            <person name="Shiva Mandala V."/>
            <person name="Croley M."/>
            <person name="Mostow R."/>
            <person name="Douglas N.A."/>
            <person name="Chase M.W."/>
            <person name="Christenhusz M.J."/>
            <person name="Soltis D.E."/>
            <person name="Soltis P.S."/>
            <person name="Smith S.A."/>
            <person name="Brockington S.F."/>
            <person name="Moore M.J."/>
            <person name="Yi T.S."/>
            <person name="Li D.Z."/>
        </authorList>
    </citation>
    <scope>NUCLEOTIDE SEQUENCE</scope>
</reference>
<comment type="similarity">
    <text evidence="1 8">Belongs to the peptidase S14 family.</text>
</comment>
<dbReference type="GO" id="GO:0004252">
    <property type="term" value="F:serine-type endopeptidase activity"/>
    <property type="evidence" value="ECO:0007669"/>
    <property type="project" value="UniProtKB-EC"/>
</dbReference>
<proteinExistence type="inferred from homology"/>
<sequence>MPMGIPKLANEPPKKPKSLWRSLYDNIYQEGFIFLYDLVLEKNASQVIGLMIYLNMRQPDKNQFLFINCPGGYILPGMGVYDTMQALAVPVHTICLGLAASLGCYILSGGAVNSRIALAHAKILIHQPMGALSSISPLELYEECSLLIEDIRKTIIKDYAQRTGRPECIIELDMERDTFMTPIEAKDYGIIDCILSV</sequence>
<evidence type="ECO:0000256" key="6">
    <source>
        <dbReference type="ARBA" id="ARBA00034021"/>
    </source>
</evidence>
<dbReference type="AlphaFoldDB" id="A0A411JY17"/>
<dbReference type="PROSITE" id="PS00382">
    <property type="entry name" value="CLP_PROTEASE_HIS"/>
    <property type="match status" value="1"/>
</dbReference>
<evidence type="ECO:0000256" key="8">
    <source>
        <dbReference type="RuleBase" id="RU003567"/>
    </source>
</evidence>
<dbReference type="RefSeq" id="YP_009556124.1">
    <property type="nucleotide sequence ID" value="NC_040933.1"/>
</dbReference>
<dbReference type="GeneID" id="39121168"/>
<dbReference type="Gene3D" id="3.90.226.10">
    <property type="entry name" value="2-enoyl-CoA Hydratase, Chain A, domain 1"/>
    <property type="match status" value="1"/>
</dbReference>
<protein>
    <recommendedName>
        <fullName evidence="8">ATP-dependent Clp protease proteolytic subunit</fullName>
    </recommendedName>
</protein>
<dbReference type="CDD" id="cd07017">
    <property type="entry name" value="S14_ClpP_2"/>
    <property type="match status" value="1"/>
</dbReference>
<evidence type="ECO:0000256" key="2">
    <source>
        <dbReference type="ARBA" id="ARBA00022640"/>
    </source>
</evidence>
<organism evidence="10">
    <name type="scientific">Scaevola taccada</name>
    <name type="common">Beach cabbage</name>
    <name type="synonym">Lobelia taccada</name>
    <dbReference type="NCBI Taxonomy" id="16481"/>
    <lineage>
        <taxon>Eukaryota</taxon>
        <taxon>Viridiplantae</taxon>
        <taxon>Streptophyta</taxon>
        <taxon>Embryophyta</taxon>
        <taxon>Tracheophyta</taxon>
        <taxon>Spermatophyta</taxon>
        <taxon>Magnoliopsida</taxon>
        <taxon>eudicotyledons</taxon>
        <taxon>Gunneridae</taxon>
        <taxon>Pentapetalae</taxon>
        <taxon>asterids</taxon>
        <taxon>campanulids</taxon>
        <taxon>Asterales</taxon>
        <taxon>Goodeniaceae</taxon>
        <taxon>core Goodeniaceae</taxon>
        <taxon>Scaevola</taxon>
    </lineage>
</organism>
<evidence type="ECO:0000256" key="4">
    <source>
        <dbReference type="ARBA" id="ARBA00022801"/>
    </source>
</evidence>
<feature type="transmembrane region" description="Helical" evidence="9">
    <location>
        <begin position="87"/>
        <end position="107"/>
    </location>
</feature>
<dbReference type="Pfam" id="PF00574">
    <property type="entry name" value="CLP_protease"/>
    <property type="match status" value="1"/>
</dbReference>
<dbReference type="PANTHER" id="PTHR10381">
    <property type="entry name" value="ATP-DEPENDENT CLP PROTEASE PROTEOLYTIC SUBUNIT"/>
    <property type="match status" value="1"/>
</dbReference>
<keyword evidence="4" id="KW-0378">Hydrolase</keyword>
<evidence type="ECO:0000256" key="9">
    <source>
        <dbReference type="SAM" id="Phobius"/>
    </source>
</evidence>
<dbReference type="PRINTS" id="PR00127">
    <property type="entry name" value="CLPPROTEASEP"/>
</dbReference>
<dbReference type="InterPro" id="IPR001907">
    <property type="entry name" value="ClpP"/>
</dbReference>
<geneLocation type="plastid" evidence="10"/>
<dbReference type="GO" id="GO:0009532">
    <property type="term" value="C:plastid stroma"/>
    <property type="evidence" value="ECO:0007669"/>
    <property type="project" value="UniProtKB-ARBA"/>
</dbReference>
<keyword evidence="9" id="KW-0472">Membrane</keyword>
<keyword evidence="9" id="KW-1133">Transmembrane helix</keyword>
<keyword evidence="5" id="KW-0720">Serine protease</keyword>
<dbReference type="GO" id="GO:0051117">
    <property type="term" value="F:ATPase binding"/>
    <property type="evidence" value="ECO:0007669"/>
    <property type="project" value="TreeGrafter"/>
</dbReference>
<dbReference type="SUPFAM" id="SSF52096">
    <property type="entry name" value="ClpP/crotonase"/>
    <property type="match status" value="1"/>
</dbReference>
<dbReference type="InterPro" id="IPR033135">
    <property type="entry name" value="ClpP_His_AS"/>
</dbReference>
<dbReference type="GO" id="GO:0009368">
    <property type="term" value="C:endopeptidase Clp complex"/>
    <property type="evidence" value="ECO:0007669"/>
    <property type="project" value="TreeGrafter"/>
</dbReference>
<dbReference type="InterPro" id="IPR029045">
    <property type="entry name" value="ClpP/crotonase-like_dom_sf"/>
</dbReference>
<keyword evidence="3 10" id="KW-0645">Protease</keyword>
<dbReference type="GO" id="GO:0004176">
    <property type="term" value="F:ATP-dependent peptidase activity"/>
    <property type="evidence" value="ECO:0007669"/>
    <property type="project" value="InterPro"/>
</dbReference>
<evidence type="ECO:0000256" key="1">
    <source>
        <dbReference type="ARBA" id="ARBA00007039"/>
    </source>
</evidence>
<dbReference type="GO" id="GO:0006515">
    <property type="term" value="P:protein quality control for misfolded or incompletely synthesized proteins"/>
    <property type="evidence" value="ECO:0007669"/>
    <property type="project" value="TreeGrafter"/>
</dbReference>
<dbReference type="PANTHER" id="PTHR10381:SF15">
    <property type="entry name" value="CHLOROPLASTIC ATP-DEPENDENT CLP PROTEASE PROTEOLYTIC SUBUNIT 1"/>
    <property type="match status" value="1"/>
</dbReference>
<evidence type="ECO:0000256" key="3">
    <source>
        <dbReference type="ARBA" id="ARBA00022670"/>
    </source>
</evidence>
<keyword evidence="2 10" id="KW-0934">Plastid</keyword>
<evidence type="ECO:0000313" key="10">
    <source>
        <dbReference type="EMBL" id="QBC69973.1"/>
    </source>
</evidence>
<dbReference type="EMBL" id="MK397896">
    <property type="protein sequence ID" value="QBC69973.1"/>
    <property type="molecule type" value="Genomic_DNA"/>
</dbReference>
<gene>
    <name evidence="10" type="primary">clpP</name>
</gene>
<dbReference type="InterPro" id="IPR023562">
    <property type="entry name" value="ClpP/TepA"/>
</dbReference>
<keyword evidence="9" id="KW-0812">Transmembrane</keyword>
<feature type="active site" evidence="7">
    <location>
        <position position="126"/>
    </location>
</feature>
<name>A0A411JY17_SCATA</name>
<accession>A0A411JY17</accession>
<evidence type="ECO:0000256" key="7">
    <source>
        <dbReference type="PROSITE-ProRule" id="PRU10086"/>
    </source>
</evidence>
<evidence type="ECO:0000256" key="5">
    <source>
        <dbReference type="ARBA" id="ARBA00022825"/>
    </source>
</evidence>